<accession>A0A7X2C3N4</accession>
<dbReference type="Proteomes" id="UP000489190">
    <property type="component" value="Unassembled WGS sequence"/>
</dbReference>
<comment type="caution">
    <text evidence="1">The sequence shown here is derived from an EMBL/GenBank/DDBJ whole genome shotgun (WGS) entry which is preliminary data.</text>
</comment>
<gene>
    <name evidence="1" type="ORF">GHO39_11085</name>
</gene>
<proteinExistence type="predicted"/>
<dbReference type="RefSeq" id="WP_153328330.1">
    <property type="nucleotide sequence ID" value="NZ_WIWI01000025.1"/>
</dbReference>
<name>A0A7X2C3N4_9PSED</name>
<evidence type="ECO:0000313" key="2">
    <source>
        <dbReference type="Proteomes" id="UP000489190"/>
    </source>
</evidence>
<protein>
    <submittedName>
        <fullName evidence="1">Uncharacterized protein</fullName>
    </submittedName>
</protein>
<dbReference type="EMBL" id="WIWI01000025">
    <property type="protein sequence ID" value="MQT89675.1"/>
    <property type="molecule type" value="Genomic_DNA"/>
</dbReference>
<dbReference type="AlphaFoldDB" id="A0A7X2C3N4"/>
<reference evidence="1 2" key="1">
    <citation type="submission" date="2019-10" db="EMBL/GenBank/DDBJ databases">
        <title>Evaluation of single-gene subtyping targets for Pseudomonas.</title>
        <authorList>
            <person name="Reichler S.J."/>
            <person name="Orsi R.H."/>
            <person name="Wiedmann M."/>
            <person name="Martin N.H."/>
            <person name="Murphy S.I."/>
        </authorList>
    </citation>
    <scope>NUCLEOTIDE SEQUENCE [LARGE SCALE GENOMIC DNA]</scope>
    <source>
        <strain evidence="1 2">FSL R10-3254</strain>
    </source>
</reference>
<organism evidence="1 2">
    <name type="scientific">Pseudomonas helleri</name>
    <dbReference type="NCBI Taxonomy" id="1608996"/>
    <lineage>
        <taxon>Bacteria</taxon>
        <taxon>Pseudomonadati</taxon>
        <taxon>Pseudomonadota</taxon>
        <taxon>Gammaproteobacteria</taxon>
        <taxon>Pseudomonadales</taxon>
        <taxon>Pseudomonadaceae</taxon>
        <taxon>Pseudomonas</taxon>
    </lineage>
</organism>
<evidence type="ECO:0000313" key="1">
    <source>
        <dbReference type="EMBL" id="MQT89675.1"/>
    </source>
</evidence>
<sequence length="373" mass="42045">MSIEMIDSVLRKMDSDLELHHRTWEIDGDLYRCRHCNAGQLASKCGEKFVHASDCGVQGTASGHPWLDLVRLTSVMATPPAQVQTRYCDTCEREVPDPCSSWDCSTPEKDKWEQPVNQNSGSPEWSEVLLQLDVVREAHTSRDSAERLKNMDAGTALREAIDKLKALRASQHQGAPANLMFPTMLRRMWSGGEVQQWINDLGPLYRKPPVSHGDTAALRQVYDLIGLSYSQPVSVLLVNFKNIIRFANLLHAIEREFLMVPGEPSGEPEDEGSEPDDVCMVNCWGATHEQYIEQFRAALAMLTDKRTADTTNTSGHAHCPHCAVCHTAEETCIQALRRVLALYERTEQSSLPAQPLRMYVSCHTYMSFEMRRI</sequence>